<dbReference type="OrthoDB" id="5933696at2759"/>
<accession>A0A0V0ZB75</accession>
<evidence type="ECO:0000313" key="2">
    <source>
        <dbReference type="Proteomes" id="UP000054783"/>
    </source>
</evidence>
<dbReference type="Proteomes" id="UP000054783">
    <property type="component" value="Unassembled WGS sequence"/>
</dbReference>
<comment type="caution">
    <text evidence="1">The sequence shown here is derived from an EMBL/GenBank/DDBJ whole genome shotgun (WGS) entry which is preliminary data.</text>
</comment>
<reference evidence="1 2" key="1">
    <citation type="submission" date="2015-01" db="EMBL/GenBank/DDBJ databases">
        <title>Evolution of Trichinella species and genotypes.</title>
        <authorList>
            <person name="Korhonen P.K."/>
            <person name="Edoardo P."/>
            <person name="Giuseppe L.R."/>
            <person name="Gasser R.B."/>
        </authorList>
    </citation>
    <scope>NUCLEOTIDE SEQUENCE [LARGE SCALE GENOMIC DNA]</scope>
    <source>
        <strain evidence="1">ISS2496</strain>
    </source>
</reference>
<gene>
    <name evidence="1" type="ORF">T12_199</name>
</gene>
<protein>
    <submittedName>
        <fullName evidence="1">Uncharacterized protein</fullName>
    </submittedName>
</protein>
<keyword evidence="2" id="KW-1185">Reference proteome</keyword>
<organism evidence="1 2">
    <name type="scientific">Trichinella patagoniensis</name>
    <dbReference type="NCBI Taxonomy" id="990121"/>
    <lineage>
        <taxon>Eukaryota</taxon>
        <taxon>Metazoa</taxon>
        <taxon>Ecdysozoa</taxon>
        <taxon>Nematoda</taxon>
        <taxon>Enoplea</taxon>
        <taxon>Dorylaimia</taxon>
        <taxon>Trichinellida</taxon>
        <taxon>Trichinellidae</taxon>
        <taxon>Trichinella</taxon>
    </lineage>
</organism>
<sequence>MDNDLMLNNRLKECGTEKIVTLKDVTYEALLSFHDESKEFQDDFRLECKEIEILVNKVNDVCSEDHSSPHIPLKFGSKRRIDAVAILKFNARGECEGIQTYCKFRNCLRHSLRCSLKANVFLKNSLRRSHKANFFKIAEGVAQGRNFFRKLPEAMPGA</sequence>
<dbReference type="AlphaFoldDB" id="A0A0V0ZB75"/>
<evidence type="ECO:0000313" key="1">
    <source>
        <dbReference type="EMBL" id="KRY09815.1"/>
    </source>
</evidence>
<dbReference type="EMBL" id="JYDQ01000256">
    <property type="protein sequence ID" value="KRY09815.1"/>
    <property type="molecule type" value="Genomic_DNA"/>
</dbReference>
<proteinExistence type="predicted"/>
<name>A0A0V0ZB75_9BILA</name>